<keyword evidence="2" id="KW-0963">Cytoplasm</keyword>
<evidence type="ECO:0000313" key="10">
    <source>
        <dbReference type="EMBL" id="RZC36433.1"/>
    </source>
</evidence>
<comment type="subcellular location">
    <subcellularLocation>
        <location evidence="1">Cytoplasm</location>
    </subcellularLocation>
</comment>
<evidence type="ECO:0000256" key="3">
    <source>
        <dbReference type="ARBA" id="ARBA00022723"/>
    </source>
</evidence>
<feature type="domain" description="CXXC-type" evidence="9">
    <location>
        <begin position="404"/>
        <end position="444"/>
    </location>
</feature>
<comment type="caution">
    <text evidence="10">The sequence shown here is derived from an EMBL/GenBank/DDBJ whole genome shotgun (WGS) entry which is preliminary data.</text>
</comment>
<dbReference type="Pfam" id="PF02008">
    <property type="entry name" value="zf-CXXC"/>
    <property type="match status" value="1"/>
</dbReference>
<proteinExistence type="predicted"/>
<dbReference type="OrthoDB" id="8777148at2759"/>
<evidence type="ECO:0000256" key="8">
    <source>
        <dbReference type="SAM" id="MobiDB-lite"/>
    </source>
</evidence>
<evidence type="ECO:0000256" key="1">
    <source>
        <dbReference type="ARBA" id="ARBA00004496"/>
    </source>
</evidence>
<name>A0A482VUV8_ASBVE</name>
<evidence type="ECO:0000313" key="11">
    <source>
        <dbReference type="Proteomes" id="UP000292052"/>
    </source>
</evidence>
<feature type="region of interest" description="Disordered" evidence="8">
    <location>
        <begin position="320"/>
        <end position="374"/>
    </location>
</feature>
<keyword evidence="5" id="KW-0862">Zinc</keyword>
<dbReference type="PANTHER" id="PTHR13419">
    <property type="entry name" value="ZINC FINGER-CONTAINING"/>
    <property type="match status" value="1"/>
</dbReference>
<evidence type="ECO:0000256" key="7">
    <source>
        <dbReference type="PROSITE-ProRule" id="PRU00509"/>
    </source>
</evidence>
<keyword evidence="4 7" id="KW-0863">Zinc-finger</keyword>
<gene>
    <name evidence="10" type="ORF">BDFB_008723</name>
</gene>
<evidence type="ECO:0000256" key="4">
    <source>
        <dbReference type="ARBA" id="ARBA00022771"/>
    </source>
</evidence>
<feature type="region of interest" description="Disordered" evidence="8">
    <location>
        <begin position="1"/>
        <end position="47"/>
    </location>
</feature>
<sequence>MSETLSQDPELNTGYTNLAPSYPPTPATPSSTVQDGPPGAHLPPFSTFSSDMDSSAAFNAASDRLFSDTRLLDISNWDYYTEARLLDRSENGLSIISSQPQYRPWESKSVDSSTGFTSTTPVNTFADAFSQQNGVSKLPSFQSQFQSFNETVTTTEPTLTTLTNLTPVSPNSSSPGSHSLTTLNSNFHTLSAVNPRGYPLVPAPIQAREIPSIQQQFLDERHIQLYTHPANLNNTIHSASIFPAQNGTIIQNSPLISSPTVVTVLKSEPDLKLTANLTTIQDSGLKIQNVGLHPTQFQNPISTMGSDNGIYNGLDKKLNGISATMSSPTRNDFRKKERRKMRASSLESSAESDGASSNMEIGSENSGQVAAVSSTAGFKTHHSIAGNNSVDIDEISGGNVDKQVKKKRKRCGECIGCQRKDNCGDCAPCRNDKSHQICKQRRCEKLTEKKVSDVLLTHR</sequence>
<keyword evidence="3" id="KW-0479">Metal-binding</keyword>
<protein>
    <submittedName>
        <fullName evidence="10">Zf-CXXC domain containing protein</fullName>
    </submittedName>
</protein>
<evidence type="ECO:0000259" key="9">
    <source>
        <dbReference type="PROSITE" id="PS51058"/>
    </source>
</evidence>
<dbReference type="GO" id="GO:0005634">
    <property type="term" value="C:nucleus"/>
    <property type="evidence" value="ECO:0007669"/>
    <property type="project" value="TreeGrafter"/>
</dbReference>
<feature type="compositionally biased region" description="Polar residues" evidence="8">
    <location>
        <begin position="321"/>
        <end position="330"/>
    </location>
</feature>
<dbReference type="EMBL" id="QDEB01061991">
    <property type="protein sequence ID" value="RZC36433.1"/>
    <property type="molecule type" value="Genomic_DNA"/>
</dbReference>
<dbReference type="Proteomes" id="UP000292052">
    <property type="component" value="Unassembled WGS sequence"/>
</dbReference>
<keyword evidence="11" id="KW-1185">Reference proteome</keyword>
<reference evidence="10 11" key="1">
    <citation type="submission" date="2017-03" db="EMBL/GenBank/DDBJ databases">
        <title>Genome of the blue death feigning beetle - Asbolus verrucosus.</title>
        <authorList>
            <person name="Rider S.D."/>
        </authorList>
    </citation>
    <scope>NUCLEOTIDE SEQUENCE [LARGE SCALE GENOMIC DNA]</scope>
    <source>
        <strain evidence="10">Butters</strain>
        <tissue evidence="10">Head and leg muscle</tissue>
    </source>
</reference>
<accession>A0A482VUV8</accession>
<dbReference type="GO" id="GO:0005737">
    <property type="term" value="C:cytoplasm"/>
    <property type="evidence" value="ECO:0007669"/>
    <property type="project" value="UniProtKB-SubCell"/>
</dbReference>
<feature type="compositionally biased region" description="Polar residues" evidence="8">
    <location>
        <begin position="1"/>
        <end position="18"/>
    </location>
</feature>
<dbReference type="AlphaFoldDB" id="A0A482VUV8"/>
<dbReference type="PROSITE" id="PS51058">
    <property type="entry name" value="ZF_CXXC"/>
    <property type="match status" value="1"/>
</dbReference>
<dbReference type="InterPro" id="IPR002857">
    <property type="entry name" value="Znf_CXXC"/>
</dbReference>
<evidence type="ECO:0000256" key="6">
    <source>
        <dbReference type="ARBA" id="ARBA00023125"/>
    </source>
</evidence>
<dbReference type="GO" id="GO:0008270">
    <property type="term" value="F:zinc ion binding"/>
    <property type="evidence" value="ECO:0007669"/>
    <property type="project" value="UniProtKB-KW"/>
</dbReference>
<dbReference type="GO" id="GO:0008327">
    <property type="term" value="F:methyl-CpG binding"/>
    <property type="evidence" value="ECO:0007669"/>
    <property type="project" value="TreeGrafter"/>
</dbReference>
<dbReference type="InterPro" id="IPR040388">
    <property type="entry name" value="CXXC4/CXXC5"/>
</dbReference>
<evidence type="ECO:0000256" key="5">
    <source>
        <dbReference type="ARBA" id="ARBA00022833"/>
    </source>
</evidence>
<keyword evidence="6" id="KW-0238">DNA-binding</keyword>
<evidence type="ECO:0000256" key="2">
    <source>
        <dbReference type="ARBA" id="ARBA00022490"/>
    </source>
</evidence>
<dbReference type="STRING" id="1661398.A0A482VUV8"/>
<feature type="compositionally biased region" description="Polar residues" evidence="8">
    <location>
        <begin position="345"/>
        <end position="374"/>
    </location>
</feature>
<organism evidence="10 11">
    <name type="scientific">Asbolus verrucosus</name>
    <name type="common">Desert ironclad beetle</name>
    <dbReference type="NCBI Taxonomy" id="1661398"/>
    <lineage>
        <taxon>Eukaryota</taxon>
        <taxon>Metazoa</taxon>
        <taxon>Ecdysozoa</taxon>
        <taxon>Arthropoda</taxon>
        <taxon>Hexapoda</taxon>
        <taxon>Insecta</taxon>
        <taxon>Pterygota</taxon>
        <taxon>Neoptera</taxon>
        <taxon>Endopterygota</taxon>
        <taxon>Coleoptera</taxon>
        <taxon>Polyphaga</taxon>
        <taxon>Cucujiformia</taxon>
        <taxon>Tenebrionidae</taxon>
        <taxon>Pimeliinae</taxon>
        <taxon>Asbolus</taxon>
    </lineage>
</organism>
<dbReference type="PANTHER" id="PTHR13419:SF0">
    <property type="entry name" value="CXXC-TYPE DOMAIN-CONTAINING PROTEIN"/>
    <property type="match status" value="1"/>
</dbReference>